<keyword evidence="1 4" id="KW-0489">Methyltransferase</keyword>
<comment type="caution">
    <text evidence="4">The sequence shown here is derived from an EMBL/GenBank/DDBJ whole genome shotgun (WGS) entry which is preliminary data.</text>
</comment>
<dbReference type="InterPro" id="IPR029063">
    <property type="entry name" value="SAM-dependent_MTases_sf"/>
</dbReference>
<evidence type="ECO:0000259" key="3">
    <source>
        <dbReference type="Pfam" id="PF10017"/>
    </source>
</evidence>
<dbReference type="NCBIfam" id="TIGR03438">
    <property type="entry name" value="egtD_ergothio"/>
    <property type="match status" value="1"/>
</dbReference>
<dbReference type="GO" id="GO:0032259">
    <property type="term" value="P:methylation"/>
    <property type="evidence" value="ECO:0007669"/>
    <property type="project" value="UniProtKB-KW"/>
</dbReference>
<protein>
    <submittedName>
        <fullName evidence="4">L-histidine N(Alpha)-methyltransferase</fullName>
        <ecNumber evidence="4">2.1.1.44</ecNumber>
    </submittedName>
</protein>
<proteinExistence type="predicted"/>
<sequence length="324" mass="35642">MSCATTGPPSLGGRESGLTFLEDVLTGLRGRPKQIPSKYFYDERGSILFDRICQLEEYYLTRTELDLMERFAPEMGEALGAGAMLVEFGSGSSVKTRYLLDCLKDPAAYVPVDISGEHLFKTSLELASDYPEIEILPVCADFTRPFALPRPSRAPARVSVYFPGSTIGNFVPDQAAAILRRIVDLCGAGGGLIIGIDLKKAVGDVEAAYNDRLGVTAQFNLNLLERINRELGADFDLSNFSHRAFYNPDEGRIEMHLVSRKSQSVRVGGESISFSPSDTICTEYSHKYTVDEFSTVAAAAGLTLEREWTDPGRQFAVLHFKIRG</sequence>
<dbReference type="SUPFAM" id="SSF53335">
    <property type="entry name" value="S-adenosyl-L-methionine-dependent methyltransferases"/>
    <property type="match status" value="1"/>
</dbReference>
<dbReference type="GO" id="GO:0052706">
    <property type="term" value="F:L-histidine N(alpha)-methyltransferase activity"/>
    <property type="evidence" value="ECO:0007669"/>
    <property type="project" value="UniProtKB-EC"/>
</dbReference>
<reference evidence="4 5" key="1">
    <citation type="submission" date="2023-03" db="EMBL/GenBank/DDBJ databases">
        <title>Paludisphaera mucosa sp. nov. a novel planctomycete from northern fen.</title>
        <authorList>
            <person name="Ivanova A."/>
        </authorList>
    </citation>
    <scope>NUCLEOTIDE SEQUENCE [LARGE SCALE GENOMIC DNA]</scope>
    <source>
        <strain evidence="4 5">Pla2</strain>
    </source>
</reference>
<dbReference type="EC" id="2.1.1.44" evidence="4"/>
<evidence type="ECO:0000313" key="4">
    <source>
        <dbReference type="EMBL" id="MDG3002616.1"/>
    </source>
</evidence>
<name>A0ABT6F4V9_9BACT</name>
<keyword evidence="5" id="KW-1185">Reference proteome</keyword>
<dbReference type="InterPro" id="IPR019257">
    <property type="entry name" value="MeTrfase_dom"/>
</dbReference>
<dbReference type="RefSeq" id="WP_277858980.1">
    <property type="nucleotide sequence ID" value="NZ_JARRAG010000001.1"/>
</dbReference>
<dbReference type="Gene3D" id="3.40.50.150">
    <property type="entry name" value="Vaccinia Virus protein VP39"/>
    <property type="match status" value="1"/>
</dbReference>
<dbReference type="PIRSF" id="PIRSF018005">
    <property type="entry name" value="UCP018005"/>
    <property type="match status" value="1"/>
</dbReference>
<accession>A0ABT6F4V9</accession>
<organism evidence="4 5">
    <name type="scientific">Paludisphaera mucosa</name>
    <dbReference type="NCBI Taxonomy" id="3030827"/>
    <lineage>
        <taxon>Bacteria</taxon>
        <taxon>Pseudomonadati</taxon>
        <taxon>Planctomycetota</taxon>
        <taxon>Planctomycetia</taxon>
        <taxon>Isosphaerales</taxon>
        <taxon>Isosphaeraceae</taxon>
        <taxon>Paludisphaera</taxon>
    </lineage>
</organism>
<dbReference type="EMBL" id="JARRAG010000001">
    <property type="protein sequence ID" value="MDG3002616.1"/>
    <property type="molecule type" value="Genomic_DNA"/>
</dbReference>
<dbReference type="Proteomes" id="UP001216907">
    <property type="component" value="Unassembled WGS sequence"/>
</dbReference>
<dbReference type="InterPro" id="IPR017804">
    <property type="entry name" value="MeTrfase_EgtD-like"/>
</dbReference>
<dbReference type="Pfam" id="PF10017">
    <property type="entry name" value="Methyltransf_33"/>
    <property type="match status" value="1"/>
</dbReference>
<dbReference type="InterPro" id="IPR035094">
    <property type="entry name" value="EgtD"/>
</dbReference>
<keyword evidence="2 4" id="KW-0808">Transferase</keyword>
<gene>
    <name evidence="4" type="primary">egtD</name>
    <name evidence="4" type="ORF">PZE19_02355</name>
</gene>
<evidence type="ECO:0000256" key="1">
    <source>
        <dbReference type="ARBA" id="ARBA00022603"/>
    </source>
</evidence>
<evidence type="ECO:0000256" key="2">
    <source>
        <dbReference type="ARBA" id="ARBA00022679"/>
    </source>
</evidence>
<dbReference type="PANTHER" id="PTHR43397">
    <property type="entry name" value="ERGOTHIONEINE BIOSYNTHESIS PROTEIN 1"/>
    <property type="match status" value="1"/>
</dbReference>
<evidence type="ECO:0000313" key="5">
    <source>
        <dbReference type="Proteomes" id="UP001216907"/>
    </source>
</evidence>
<dbReference type="PANTHER" id="PTHR43397:SF1">
    <property type="entry name" value="ERGOTHIONEINE BIOSYNTHESIS PROTEIN 1"/>
    <property type="match status" value="1"/>
</dbReference>
<dbReference type="InterPro" id="IPR051128">
    <property type="entry name" value="EgtD_Methyltrsf_superfamily"/>
</dbReference>
<feature type="domain" description="Histidine-specific methyltransferase SAM-dependent" evidence="3">
    <location>
        <begin position="21"/>
        <end position="320"/>
    </location>
</feature>